<evidence type="ECO:0000313" key="1">
    <source>
        <dbReference type="EMBL" id="PWS38465.1"/>
    </source>
</evidence>
<accession>A0A317FIA8</accession>
<dbReference type="Proteomes" id="UP000245765">
    <property type="component" value="Unassembled WGS sequence"/>
</dbReference>
<organism evidence="1 2">
    <name type="scientific">Falsiroseomonas bella</name>
    <dbReference type="NCBI Taxonomy" id="2184016"/>
    <lineage>
        <taxon>Bacteria</taxon>
        <taxon>Pseudomonadati</taxon>
        <taxon>Pseudomonadota</taxon>
        <taxon>Alphaproteobacteria</taxon>
        <taxon>Acetobacterales</taxon>
        <taxon>Roseomonadaceae</taxon>
        <taxon>Falsiroseomonas</taxon>
    </lineage>
</organism>
<comment type="caution">
    <text evidence="1">The sequence shown here is derived from an EMBL/GenBank/DDBJ whole genome shotgun (WGS) entry which is preliminary data.</text>
</comment>
<sequence length="118" mass="12649">MRSELRRIVAAEAQRRRSGRCPAVLHALGTGESFAFVAREDGFVDAASGMAVRAEADRILLPDGTAILFALDGDVGFAGCDPVSRERFTGRGAAGASVTIYDVRGDHFQYATLEWETA</sequence>
<dbReference type="EMBL" id="QGNA01000001">
    <property type="protein sequence ID" value="PWS38465.1"/>
    <property type="molecule type" value="Genomic_DNA"/>
</dbReference>
<keyword evidence="2" id="KW-1185">Reference proteome</keyword>
<evidence type="ECO:0000313" key="2">
    <source>
        <dbReference type="Proteomes" id="UP000245765"/>
    </source>
</evidence>
<gene>
    <name evidence="1" type="ORF">DFH01_04065</name>
</gene>
<proteinExistence type="predicted"/>
<dbReference type="OrthoDB" id="8448581at2"/>
<protein>
    <submittedName>
        <fullName evidence="1">Uncharacterized protein</fullName>
    </submittedName>
</protein>
<reference evidence="2" key="1">
    <citation type="submission" date="2018-05" db="EMBL/GenBank/DDBJ databases">
        <authorList>
            <person name="Du Z."/>
            <person name="Wang X."/>
        </authorList>
    </citation>
    <scope>NUCLEOTIDE SEQUENCE [LARGE SCALE GENOMIC DNA]</scope>
    <source>
        <strain evidence="2">CQN31</strain>
    </source>
</reference>
<name>A0A317FIA8_9PROT</name>
<dbReference type="RefSeq" id="WP_109869086.1">
    <property type="nucleotide sequence ID" value="NZ_QGNA01000001.1"/>
</dbReference>
<dbReference type="AlphaFoldDB" id="A0A317FIA8"/>